<comment type="caution">
    <text evidence="1">The sequence shown here is derived from an EMBL/GenBank/DDBJ whole genome shotgun (WGS) entry which is preliminary data.</text>
</comment>
<name>W6UZB1_ECHGR</name>
<dbReference type="GeneID" id="36341873"/>
<evidence type="ECO:0000313" key="2">
    <source>
        <dbReference type="Proteomes" id="UP000019149"/>
    </source>
</evidence>
<organism evidence="1 2">
    <name type="scientific">Echinococcus granulosus</name>
    <name type="common">Hydatid tapeworm</name>
    <dbReference type="NCBI Taxonomy" id="6210"/>
    <lineage>
        <taxon>Eukaryota</taxon>
        <taxon>Metazoa</taxon>
        <taxon>Spiralia</taxon>
        <taxon>Lophotrochozoa</taxon>
        <taxon>Platyhelminthes</taxon>
        <taxon>Cestoda</taxon>
        <taxon>Eucestoda</taxon>
        <taxon>Cyclophyllidea</taxon>
        <taxon>Taeniidae</taxon>
        <taxon>Echinococcus</taxon>
        <taxon>Echinococcus granulosus group</taxon>
    </lineage>
</organism>
<protein>
    <submittedName>
        <fullName evidence="1">Uncharacterized protein</fullName>
    </submittedName>
</protein>
<sequence length="146" mass="17118">MMCSQSFRTSTTFEARQEVLLKGRKAALTSFQKLRNDFSRDTLSHSSIFYEVVTTEMHFVFQTYLKTVSERKHVEGLCNRARVFIHFRQMCDGRRRDKNVTTKGNTKHKRNVEMGDLEIIREAWQIVYGSRIINRHGPSSELEAII</sequence>
<gene>
    <name evidence="1" type="ORF">EGR_06158</name>
</gene>
<dbReference type="RefSeq" id="XP_024350135.1">
    <property type="nucleotide sequence ID" value="XM_024495407.1"/>
</dbReference>
<dbReference type="EMBL" id="APAU02000052">
    <property type="protein sequence ID" value="EUB58939.1"/>
    <property type="molecule type" value="Genomic_DNA"/>
</dbReference>
<dbReference type="Proteomes" id="UP000019149">
    <property type="component" value="Unassembled WGS sequence"/>
</dbReference>
<evidence type="ECO:0000313" key="1">
    <source>
        <dbReference type="EMBL" id="EUB58939.1"/>
    </source>
</evidence>
<keyword evidence="2" id="KW-1185">Reference proteome</keyword>
<proteinExistence type="predicted"/>
<dbReference type="KEGG" id="egl:EGR_06158"/>
<dbReference type="CTD" id="36341873"/>
<reference evidence="1 2" key="1">
    <citation type="journal article" date="2013" name="Nat. Genet.">
        <title>The genome of the hydatid tapeworm Echinococcus granulosus.</title>
        <authorList>
            <person name="Zheng H."/>
            <person name="Zhang W."/>
            <person name="Zhang L."/>
            <person name="Zhang Z."/>
            <person name="Li J."/>
            <person name="Lu G."/>
            <person name="Zhu Y."/>
            <person name="Wang Y."/>
            <person name="Huang Y."/>
            <person name="Liu J."/>
            <person name="Kang H."/>
            <person name="Chen J."/>
            <person name="Wang L."/>
            <person name="Chen A."/>
            <person name="Yu S."/>
            <person name="Gao Z."/>
            <person name="Jin L."/>
            <person name="Gu W."/>
            <person name="Wang Z."/>
            <person name="Zhao L."/>
            <person name="Shi B."/>
            <person name="Wen H."/>
            <person name="Lin R."/>
            <person name="Jones M.K."/>
            <person name="Brejova B."/>
            <person name="Vinar T."/>
            <person name="Zhao G."/>
            <person name="McManus D.P."/>
            <person name="Chen Z."/>
            <person name="Zhou Y."/>
            <person name="Wang S."/>
        </authorList>
    </citation>
    <scope>NUCLEOTIDE SEQUENCE [LARGE SCALE GENOMIC DNA]</scope>
</reference>
<dbReference type="AlphaFoldDB" id="W6UZB1"/>
<accession>W6UZB1</accession>